<dbReference type="InterPro" id="IPR044034">
    <property type="entry name" value="NAC-like_UBA"/>
</dbReference>
<organism evidence="10 11">
    <name type="scientific">Ogataea polymorpha</name>
    <dbReference type="NCBI Taxonomy" id="460523"/>
    <lineage>
        <taxon>Eukaryota</taxon>
        <taxon>Fungi</taxon>
        <taxon>Dikarya</taxon>
        <taxon>Ascomycota</taxon>
        <taxon>Saccharomycotina</taxon>
        <taxon>Pichiomycetes</taxon>
        <taxon>Pichiales</taxon>
        <taxon>Pichiaceae</taxon>
        <taxon>Ogataea</taxon>
    </lineage>
</organism>
<comment type="subcellular location">
    <subcellularLocation>
        <location evidence="1">Cytoplasm</location>
    </subcellularLocation>
</comment>
<dbReference type="Gene3D" id="2.20.70.30">
    <property type="entry name" value="Nascent polypeptide-associated complex domain"/>
    <property type="match status" value="1"/>
</dbReference>
<comment type="function">
    <text evidence="6">Component of the nascent polypeptide-associated complex (NAC), a dynamic component of the ribosomal exit tunnel, protecting the emerging polypeptides from interaction with other cytoplasmic proteins to ensure appropriate nascent protein targeting. The NAC complex also promotes mitochondrial protein import by enhancing productive ribosome interactions with the outer mitochondrial membrane and blocks the inappropriate interaction of ribosomes translating non-secretory nascent polypeptides with translocation sites in the membrane of the endoplasmic reticulum. EGD2 may also be involved in transcription regulation.</text>
</comment>
<dbReference type="PANTHER" id="PTHR21713">
    <property type="entry name" value="NASCENT POLYPEPTIDE ASSOCIATED COMPLEX ALPHA SUBUNIT-RELATED"/>
    <property type="match status" value="1"/>
</dbReference>
<dbReference type="GO" id="GO:0070273">
    <property type="term" value="F:phosphatidylinositol-4-phosphate binding"/>
    <property type="evidence" value="ECO:0007669"/>
    <property type="project" value="EnsemblFungi"/>
</dbReference>
<dbReference type="CDD" id="cd14358">
    <property type="entry name" value="UBA_NAC_euk"/>
    <property type="match status" value="1"/>
</dbReference>
<evidence type="ECO:0000259" key="9">
    <source>
        <dbReference type="SMART" id="SM01407"/>
    </source>
</evidence>
<evidence type="ECO:0000256" key="6">
    <source>
        <dbReference type="ARBA" id="ARBA00025035"/>
    </source>
</evidence>
<reference evidence="10" key="2">
    <citation type="submission" date="2021-01" db="EMBL/GenBank/DDBJ databases">
        <authorList>
            <person name="Schikora-Tamarit M.A."/>
        </authorList>
    </citation>
    <scope>NUCLEOTIDE SEQUENCE</scope>
    <source>
        <strain evidence="10">NCAIM Y.01608</strain>
    </source>
</reference>
<dbReference type="InterPro" id="IPR016641">
    <property type="entry name" value="EGD2/NACA0like"/>
</dbReference>
<dbReference type="Gene3D" id="1.10.8.10">
    <property type="entry name" value="DNA helicase RuvA subunit, C-terminal domain"/>
    <property type="match status" value="1"/>
</dbReference>
<evidence type="ECO:0000256" key="4">
    <source>
        <dbReference type="ARBA" id="ARBA00022448"/>
    </source>
</evidence>
<evidence type="ECO:0000256" key="3">
    <source>
        <dbReference type="ARBA" id="ARBA00014437"/>
    </source>
</evidence>
<dbReference type="SUPFAM" id="SSF46934">
    <property type="entry name" value="UBA-like"/>
    <property type="match status" value="1"/>
</dbReference>
<sequence>MASEKIEEIVEEQIPDGAEVHVLSKNEKKARQMILKLGLKQVKGITRVTFRKKGNFILAIDNPEVYRSVAGSYVVFGEAKVEDLNKRYAEAAAAQEAAQQAAAAVKEGDAPKDPESITADLQAASLADKTAPAEDDDEEVDETGLDSGDIEIIVEQTNVSRAKAVKALKEHNGDMVNAIMSLTS</sequence>
<dbReference type="SMART" id="SM01407">
    <property type="entry name" value="NAC"/>
    <property type="match status" value="1"/>
</dbReference>
<dbReference type="GO" id="GO:0032266">
    <property type="term" value="F:phosphatidylinositol-3-phosphate binding"/>
    <property type="evidence" value="ECO:0007669"/>
    <property type="project" value="EnsemblFungi"/>
</dbReference>
<accession>A0A1B7SCY7</accession>
<dbReference type="PIRSF" id="PIRSF015901">
    <property type="entry name" value="NAC_alpha"/>
    <property type="match status" value="1"/>
</dbReference>
<dbReference type="InterPro" id="IPR002715">
    <property type="entry name" value="Nas_poly-pep-assoc_cplx_dom"/>
</dbReference>
<evidence type="ECO:0000256" key="8">
    <source>
        <dbReference type="SAM" id="MobiDB-lite"/>
    </source>
</evidence>
<dbReference type="EMBL" id="JAEUBD010000146">
    <property type="protein sequence ID" value="KAH3676921.1"/>
    <property type="molecule type" value="Genomic_DNA"/>
</dbReference>
<name>A0A1B7SCY7_9ASCO</name>
<dbReference type="InterPro" id="IPR009060">
    <property type="entry name" value="UBA-like_sf"/>
</dbReference>
<dbReference type="FunFam" id="2.20.70.30:FF:000002">
    <property type="entry name" value="Nascent polypeptide-associated complex (NAC), alpha subunit"/>
    <property type="match status" value="1"/>
</dbReference>
<dbReference type="Pfam" id="PF19026">
    <property type="entry name" value="UBA_HYPK"/>
    <property type="match status" value="1"/>
</dbReference>
<keyword evidence="11" id="KW-1185">Reference proteome</keyword>
<gene>
    <name evidence="10" type="ORF">OGATHE_001411</name>
</gene>
<reference evidence="10" key="1">
    <citation type="journal article" date="2021" name="Open Biol.">
        <title>Shared evolutionary footprints suggest mitochondrial oxidative damage underlies multiple complex I losses in fungi.</title>
        <authorList>
            <person name="Schikora-Tamarit M.A."/>
            <person name="Marcet-Houben M."/>
            <person name="Nosek J."/>
            <person name="Gabaldon T."/>
        </authorList>
    </citation>
    <scope>NUCLEOTIDE SEQUENCE</scope>
    <source>
        <strain evidence="10">NCAIM Y.01608</strain>
    </source>
</reference>
<dbReference type="Pfam" id="PF01849">
    <property type="entry name" value="NAC"/>
    <property type="match status" value="1"/>
</dbReference>
<keyword evidence="4" id="KW-0813">Transport</keyword>
<evidence type="ECO:0000256" key="5">
    <source>
        <dbReference type="ARBA" id="ARBA00022927"/>
    </source>
</evidence>
<comment type="similarity">
    <text evidence="2">Belongs to the NAC-alpha family.</text>
</comment>
<dbReference type="AlphaFoldDB" id="A0A1B7SCY7"/>
<dbReference type="GO" id="GO:0005854">
    <property type="term" value="C:nascent polypeptide-associated complex"/>
    <property type="evidence" value="ECO:0007669"/>
    <property type="project" value="EnsemblFungi"/>
</dbReference>
<dbReference type="Proteomes" id="UP000788993">
    <property type="component" value="Unassembled WGS sequence"/>
</dbReference>
<feature type="domain" description="NAC-A/B" evidence="9">
    <location>
        <begin position="27"/>
        <end position="82"/>
    </location>
</feature>
<evidence type="ECO:0000256" key="2">
    <source>
        <dbReference type="ARBA" id="ARBA00009882"/>
    </source>
</evidence>
<dbReference type="GO" id="GO:0006613">
    <property type="term" value="P:cotranslational protein targeting to membrane"/>
    <property type="evidence" value="ECO:0007669"/>
    <property type="project" value="EnsemblFungi"/>
</dbReference>
<dbReference type="GO" id="GO:0080025">
    <property type="term" value="F:phosphatidylinositol-3,5-bisphosphate binding"/>
    <property type="evidence" value="ECO:0007669"/>
    <property type="project" value="EnsemblFungi"/>
</dbReference>
<protein>
    <recommendedName>
        <fullName evidence="3">Nascent polypeptide-associated complex subunit alpha</fullName>
    </recommendedName>
    <alternativeName>
        <fullName evidence="7">Alpha-NAC</fullName>
    </alternativeName>
</protein>
<evidence type="ECO:0000256" key="7">
    <source>
        <dbReference type="ARBA" id="ARBA00030300"/>
    </source>
</evidence>
<evidence type="ECO:0000313" key="10">
    <source>
        <dbReference type="EMBL" id="KAH3676921.1"/>
    </source>
</evidence>
<feature type="region of interest" description="Disordered" evidence="8">
    <location>
        <begin position="126"/>
        <end position="147"/>
    </location>
</feature>
<keyword evidence="5" id="KW-0653">Protein transport</keyword>
<evidence type="ECO:0000313" key="11">
    <source>
        <dbReference type="Proteomes" id="UP000788993"/>
    </source>
</evidence>
<proteinExistence type="inferred from homology"/>
<dbReference type="GO" id="GO:0015031">
    <property type="term" value="P:protein transport"/>
    <property type="evidence" value="ECO:0007669"/>
    <property type="project" value="UniProtKB-KW"/>
</dbReference>
<comment type="caution">
    <text evidence="10">The sequence shown here is derived from an EMBL/GenBank/DDBJ whole genome shotgun (WGS) entry which is preliminary data.</text>
</comment>
<dbReference type="GO" id="GO:0070300">
    <property type="term" value="F:phosphatidic acid binding"/>
    <property type="evidence" value="ECO:0007669"/>
    <property type="project" value="EnsemblFungi"/>
</dbReference>
<feature type="compositionally biased region" description="Acidic residues" evidence="8">
    <location>
        <begin position="133"/>
        <end position="144"/>
    </location>
</feature>
<dbReference type="CDD" id="cd22054">
    <property type="entry name" value="NAC_NACA"/>
    <property type="match status" value="1"/>
</dbReference>
<dbReference type="InterPro" id="IPR038187">
    <property type="entry name" value="NAC_A/B_dom_sf"/>
</dbReference>
<dbReference type="RefSeq" id="XP_018209312.1">
    <property type="nucleotide sequence ID" value="XM_018356695.1"/>
</dbReference>
<evidence type="ECO:0000256" key="1">
    <source>
        <dbReference type="ARBA" id="ARBA00004496"/>
    </source>
</evidence>
<dbReference type="GO" id="GO:0051082">
    <property type="term" value="F:unfolded protein binding"/>
    <property type="evidence" value="ECO:0007669"/>
    <property type="project" value="EnsemblFungi"/>
</dbReference>